<dbReference type="KEGG" id="hbs:IPV69_20735"/>
<keyword evidence="2" id="KW-1185">Reference proteome</keyword>
<sequence>MRSESSVDPAVERLASEVIGAAIEVHKELGPGMPERSYLLALCYELELRRIPFRCEVPVVISYKGKEVGEARIDILVADMLVLELKAVDAISPVHKAQCLKYLRLLKLQLGLVINFNVERLADGIKRVIHSP</sequence>
<evidence type="ECO:0000313" key="2">
    <source>
        <dbReference type="Proteomes" id="UP000593765"/>
    </source>
</evidence>
<protein>
    <submittedName>
        <fullName evidence="1">GxxExxY protein</fullName>
    </submittedName>
</protein>
<dbReference type="AlphaFoldDB" id="A0A7M2X6N2"/>
<name>A0A7M2X6N2_9BACT</name>
<proteinExistence type="predicted"/>
<dbReference type="Pfam" id="PF13366">
    <property type="entry name" value="PDDEXK_3"/>
    <property type="match status" value="1"/>
</dbReference>
<dbReference type="InterPro" id="IPR026350">
    <property type="entry name" value="GxxExxY"/>
</dbReference>
<dbReference type="Proteomes" id="UP000593765">
    <property type="component" value="Chromosome"/>
</dbReference>
<gene>
    <name evidence="1" type="ORF">IPV69_20735</name>
</gene>
<dbReference type="EMBL" id="CP063458">
    <property type="protein sequence ID" value="QOV92490.1"/>
    <property type="molecule type" value="Genomic_DNA"/>
</dbReference>
<dbReference type="NCBIfam" id="TIGR04256">
    <property type="entry name" value="GxxExxY"/>
    <property type="match status" value="1"/>
</dbReference>
<accession>A0A7M2X6N2</accession>
<evidence type="ECO:0000313" key="1">
    <source>
        <dbReference type="EMBL" id="QOV92490.1"/>
    </source>
</evidence>
<organism evidence="1 2">
    <name type="scientific">Humisphaera borealis</name>
    <dbReference type="NCBI Taxonomy" id="2807512"/>
    <lineage>
        <taxon>Bacteria</taxon>
        <taxon>Pseudomonadati</taxon>
        <taxon>Planctomycetota</taxon>
        <taxon>Phycisphaerae</taxon>
        <taxon>Tepidisphaerales</taxon>
        <taxon>Tepidisphaeraceae</taxon>
        <taxon>Humisphaera</taxon>
    </lineage>
</organism>
<reference evidence="1 2" key="1">
    <citation type="submission" date="2020-10" db="EMBL/GenBank/DDBJ databases">
        <title>Wide distribution of Phycisphaera-like planctomycetes from WD2101 soil group in peatlands and genome analysis of the first cultivated representative.</title>
        <authorList>
            <person name="Dedysh S.N."/>
            <person name="Beletsky A.V."/>
            <person name="Ivanova A."/>
            <person name="Kulichevskaya I.S."/>
            <person name="Suzina N.E."/>
            <person name="Philippov D.A."/>
            <person name="Rakitin A.L."/>
            <person name="Mardanov A.V."/>
            <person name="Ravin N.V."/>
        </authorList>
    </citation>
    <scope>NUCLEOTIDE SEQUENCE [LARGE SCALE GENOMIC DNA]</scope>
    <source>
        <strain evidence="1 2">M1803</strain>
    </source>
</reference>